<gene>
    <name evidence="1" type="ORF">GT464_08500</name>
</gene>
<dbReference type="RefSeq" id="WP_161160825.1">
    <property type="nucleotide sequence ID" value="NZ_JADMWW010000013.1"/>
</dbReference>
<evidence type="ECO:0000313" key="2">
    <source>
        <dbReference type="Proteomes" id="UP000469380"/>
    </source>
</evidence>
<organism evidence="1 2">
    <name type="scientific">Collinsella aerofaciens</name>
    <dbReference type="NCBI Taxonomy" id="74426"/>
    <lineage>
        <taxon>Bacteria</taxon>
        <taxon>Bacillati</taxon>
        <taxon>Actinomycetota</taxon>
        <taxon>Coriobacteriia</taxon>
        <taxon>Coriobacteriales</taxon>
        <taxon>Coriobacteriaceae</taxon>
        <taxon>Collinsella</taxon>
    </lineage>
</organism>
<dbReference type="Proteomes" id="UP000469380">
    <property type="component" value="Unassembled WGS sequence"/>
</dbReference>
<dbReference type="EMBL" id="WWSR01000015">
    <property type="protein sequence ID" value="MZJ39977.1"/>
    <property type="molecule type" value="Genomic_DNA"/>
</dbReference>
<protein>
    <submittedName>
        <fullName evidence="1">Uncharacterized protein</fullName>
    </submittedName>
</protein>
<evidence type="ECO:0000313" key="1">
    <source>
        <dbReference type="EMBL" id="MZJ39977.1"/>
    </source>
</evidence>
<name>A0A6N9JJS8_9ACTN</name>
<reference evidence="1 2" key="1">
    <citation type="journal article" date="2019" name="Nat. Med.">
        <title>A library of human gut bacterial isolates paired with longitudinal multiomics data enables mechanistic microbiome research.</title>
        <authorList>
            <person name="Poyet M."/>
            <person name="Groussin M."/>
            <person name="Gibbons S.M."/>
            <person name="Avila-Pacheco J."/>
            <person name="Jiang X."/>
            <person name="Kearney S.M."/>
            <person name="Perrotta A.R."/>
            <person name="Berdy B."/>
            <person name="Zhao S."/>
            <person name="Lieberman T.D."/>
            <person name="Swanson P.K."/>
            <person name="Smith M."/>
            <person name="Roesemann S."/>
            <person name="Alexander J.E."/>
            <person name="Rich S.A."/>
            <person name="Livny J."/>
            <person name="Vlamakis H."/>
            <person name="Clish C."/>
            <person name="Bullock K."/>
            <person name="Deik A."/>
            <person name="Scott J."/>
            <person name="Pierce K.A."/>
            <person name="Xavier R.J."/>
            <person name="Alm E.J."/>
        </authorList>
    </citation>
    <scope>NUCLEOTIDE SEQUENCE [LARGE SCALE GENOMIC DNA]</scope>
    <source>
        <strain evidence="1 2">BIOML-A20</strain>
    </source>
</reference>
<proteinExistence type="predicted"/>
<comment type="caution">
    <text evidence="1">The sequence shown here is derived from an EMBL/GenBank/DDBJ whole genome shotgun (WGS) entry which is preliminary data.</text>
</comment>
<accession>A0A6N9JJS8</accession>
<dbReference type="AlphaFoldDB" id="A0A6N9JJS8"/>
<sequence length="94" mass="10340">MGASCDPGYNLPDGCTGAAIDRHFGEGKPTCAECIKMYECCCDYGICEVEFDDAFREKFDGADAEPGDVAYWALPWIADHMRDMQEEACAMFCG</sequence>